<comment type="caution">
    <text evidence="14">Lacks conserved residue(s) required for the propagation of feature annotation.</text>
</comment>
<dbReference type="SUPFAM" id="SSF54631">
    <property type="entry name" value="CBS-domain pair"/>
    <property type="match status" value="1"/>
</dbReference>
<dbReference type="InterPro" id="IPR008915">
    <property type="entry name" value="Peptidase_M50"/>
</dbReference>
<keyword evidence="20" id="KW-1185">Reference proteome</keyword>
<evidence type="ECO:0000256" key="17">
    <source>
        <dbReference type="PROSITE-ProRule" id="PRU00703"/>
    </source>
</evidence>
<dbReference type="InterPro" id="IPR016483">
    <property type="entry name" value="UCP006404_Pept_M50_CBS"/>
</dbReference>
<dbReference type="EMBL" id="BBYQ01000041">
    <property type="protein sequence ID" value="GAP28723.1"/>
    <property type="molecule type" value="Genomic_DNA"/>
</dbReference>
<comment type="cofactor">
    <cofactor evidence="14 16">
        <name>Zn(2+)</name>
        <dbReference type="ChEBI" id="CHEBI:29105"/>
    </cofactor>
    <text evidence="14 16">Binds 1 zinc ion per subunit.</text>
</comment>
<feature type="transmembrane region" description="Helical" evidence="14">
    <location>
        <begin position="63"/>
        <end position="82"/>
    </location>
</feature>
<gene>
    <name evidence="19" type="ORF">NSK11_contig00041-0034</name>
</gene>
<dbReference type="Gene3D" id="3.10.580.10">
    <property type="entry name" value="CBS-domain"/>
    <property type="match status" value="1"/>
</dbReference>
<feature type="transmembrane region" description="Helical" evidence="14">
    <location>
        <begin position="124"/>
        <end position="149"/>
    </location>
</feature>
<dbReference type="PANTHER" id="PTHR39188">
    <property type="entry name" value="MEMBRANE-ASSOCIATED ZINC METALLOPROTEASE M50B"/>
    <property type="match status" value="1"/>
</dbReference>
<keyword evidence="4 14" id="KW-0645">Protease</keyword>
<evidence type="ECO:0000256" key="4">
    <source>
        <dbReference type="ARBA" id="ARBA00022670"/>
    </source>
</evidence>
<evidence type="ECO:0000256" key="7">
    <source>
        <dbReference type="ARBA" id="ARBA00022737"/>
    </source>
</evidence>
<feature type="transmembrane region" description="Helical" evidence="14">
    <location>
        <begin position="38"/>
        <end position="57"/>
    </location>
</feature>
<evidence type="ECO:0000256" key="10">
    <source>
        <dbReference type="ARBA" id="ARBA00022989"/>
    </source>
</evidence>
<feature type="domain" description="CBS" evidence="18">
    <location>
        <begin position="331"/>
        <end position="391"/>
    </location>
</feature>
<dbReference type="InterPro" id="IPR000644">
    <property type="entry name" value="CBS_dom"/>
</dbReference>
<evidence type="ECO:0000256" key="6">
    <source>
        <dbReference type="ARBA" id="ARBA00022723"/>
    </source>
</evidence>
<keyword evidence="8 14" id="KW-0378">Hydrolase</keyword>
<name>A0ABC9YTJ3_9NOCA</name>
<evidence type="ECO:0000256" key="8">
    <source>
        <dbReference type="ARBA" id="ARBA00022801"/>
    </source>
</evidence>
<dbReference type="GO" id="GO:0046872">
    <property type="term" value="F:metal ion binding"/>
    <property type="evidence" value="ECO:0007669"/>
    <property type="project" value="UniProtKB-UniRule"/>
</dbReference>
<evidence type="ECO:0000256" key="5">
    <source>
        <dbReference type="ARBA" id="ARBA00022692"/>
    </source>
</evidence>
<dbReference type="GO" id="GO:0008237">
    <property type="term" value="F:metallopeptidase activity"/>
    <property type="evidence" value="ECO:0007669"/>
    <property type="project" value="UniProtKB-UniRule"/>
</dbReference>
<evidence type="ECO:0000256" key="9">
    <source>
        <dbReference type="ARBA" id="ARBA00022833"/>
    </source>
</evidence>
<comment type="caution">
    <text evidence="19">The sequence shown here is derived from an EMBL/GenBank/DDBJ whole genome shotgun (WGS) entry which is preliminary data.</text>
</comment>
<sequence length="400" mass="42143">MAPGALRAREHRTSEDVMQIRSTVPLGRIAGIRVGAHWSAGVTVGLFTWILASYLRGTASTTIVWVAAVLGALTLTACLLAHELAHSIVAARNGVHVERIVLWLLGGASELADEPRDARTDLRVAVAGPVTSLALGGVAFLAATVSSVLSPGGPITATLIWLATVNVVLAVFNMLPGAPLDGGRVVRAVLWRRTGDRLRAETTAARVGRYMGMALGGLGVAEVIVSGDFGGLWLMLLGWFLYSAANSELMLAGLQHRLGDLTIGEIMTPDPKAVDGGWTVDQVLRSELVYTRHRVFPVVDAHGRPYAVLAWADLLRPRTAARADLRVAELARPLEPAAVAGTGDRLSDVVARIVLRPGLDAVVVVDAIGRLVGLVTATDLTLACNRSALGLPAHPTNTRS</sequence>
<dbReference type="InterPro" id="IPR046342">
    <property type="entry name" value="CBS_dom_sf"/>
</dbReference>
<evidence type="ECO:0000256" key="16">
    <source>
        <dbReference type="PIRSR" id="PIRSR006404-2"/>
    </source>
</evidence>
<dbReference type="AlphaFoldDB" id="A0ABC9YTJ3"/>
<organism evidence="19 20">
    <name type="scientific">Nocardia seriolae</name>
    <dbReference type="NCBI Taxonomy" id="37332"/>
    <lineage>
        <taxon>Bacteria</taxon>
        <taxon>Bacillati</taxon>
        <taxon>Actinomycetota</taxon>
        <taxon>Actinomycetes</taxon>
        <taxon>Mycobacteriales</taxon>
        <taxon>Nocardiaceae</taxon>
        <taxon>Nocardia</taxon>
    </lineage>
</organism>
<dbReference type="GO" id="GO:0005886">
    <property type="term" value="C:plasma membrane"/>
    <property type="evidence" value="ECO:0007669"/>
    <property type="project" value="UniProtKB-SubCell"/>
</dbReference>
<keyword evidence="3" id="KW-1003">Cell membrane</keyword>
<feature type="binding site" evidence="16">
    <location>
        <position position="86"/>
    </location>
    <ligand>
        <name>Zn(2+)</name>
        <dbReference type="ChEBI" id="CHEBI:29105"/>
        <note>catalytic</note>
    </ligand>
</feature>
<keyword evidence="9 14" id="KW-0862">Zinc</keyword>
<evidence type="ECO:0000256" key="12">
    <source>
        <dbReference type="ARBA" id="ARBA00023122"/>
    </source>
</evidence>
<keyword evidence="11 14" id="KW-0482">Metalloprotease</keyword>
<keyword evidence="10 14" id="KW-1133">Transmembrane helix</keyword>
<reference evidence="20" key="1">
    <citation type="submission" date="2015-07" db="EMBL/GenBank/DDBJ databases">
        <title>Nocardia seriolae U-1 whole genome shotgun sequence.</title>
        <authorList>
            <person name="Imajoh M."/>
            <person name="Fukumoto Y."/>
            <person name="Sukeda M."/>
            <person name="Yamane J."/>
            <person name="Yamasaki K."/>
            <person name="Shimizu M."/>
            <person name="Ohnishi K."/>
            <person name="Oshima S."/>
        </authorList>
    </citation>
    <scope>NUCLEOTIDE SEQUENCE [LARGE SCALE GENOMIC DNA]</scope>
    <source>
        <strain evidence="20">U-1</strain>
    </source>
</reference>
<reference evidence="19 20" key="2">
    <citation type="journal article" date="2016" name="Genome Announc.">
        <title>Draft Genome Sequence of Erythromycin- and Oxytetracycline-Sensitive Nocardia seriolae Strain U-1 (NBRC 110359).</title>
        <authorList>
            <person name="Imajoh M."/>
            <person name="Sukeda M."/>
            <person name="Shimizu M."/>
            <person name="Yamane J."/>
            <person name="Ohnishi K."/>
            <person name="Oshima S."/>
        </authorList>
    </citation>
    <scope>NUCLEOTIDE SEQUENCE [LARGE SCALE GENOMIC DNA]</scope>
    <source>
        <strain evidence="19 20">U-1</strain>
    </source>
</reference>
<dbReference type="PROSITE" id="PS51371">
    <property type="entry name" value="CBS"/>
    <property type="match status" value="2"/>
</dbReference>
<accession>A0ABC9YTJ3</accession>
<keyword evidence="13 14" id="KW-0472">Membrane</keyword>
<evidence type="ECO:0000256" key="1">
    <source>
        <dbReference type="ARBA" id="ARBA00004651"/>
    </source>
</evidence>
<dbReference type="Pfam" id="PF02163">
    <property type="entry name" value="Peptidase_M50"/>
    <property type="match status" value="2"/>
</dbReference>
<comment type="subcellular location">
    <subcellularLocation>
        <location evidence="1">Cell membrane</location>
        <topology evidence="1">Multi-pass membrane protein</topology>
    </subcellularLocation>
</comment>
<evidence type="ECO:0000256" key="3">
    <source>
        <dbReference type="ARBA" id="ARBA00022475"/>
    </source>
</evidence>
<comment type="similarity">
    <text evidence="2 14">Belongs to the peptidase M50B family.</text>
</comment>
<feature type="binding site" evidence="16">
    <location>
        <position position="82"/>
    </location>
    <ligand>
        <name>Zn(2+)</name>
        <dbReference type="ChEBI" id="CHEBI:29105"/>
        <note>catalytic</note>
    </ligand>
</feature>
<evidence type="ECO:0000256" key="2">
    <source>
        <dbReference type="ARBA" id="ARBA00007931"/>
    </source>
</evidence>
<feature type="domain" description="CBS" evidence="18">
    <location>
        <begin position="267"/>
        <end position="325"/>
    </location>
</feature>
<evidence type="ECO:0000256" key="11">
    <source>
        <dbReference type="ARBA" id="ARBA00023049"/>
    </source>
</evidence>
<feature type="binding site" evidence="16">
    <location>
        <position position="181"/>
    </location>
    <ligand>
        <name>Zn(2+)</name>
        <dbReference type="ChEBI" id="CHEBI:29105"/>
        <note>catalytic</note>
    </ligand>
</feature>
<dbReference type="PIRSF" id="PIRSF006404">
    <property type="entry name" value="UCP006404_Pept_M50_CBS"/>
    <property type="match status" value="1"/>
</dbReference>
<dbReference type="Pfam" id="PF00571">
    <property type="entry name" value="CBS"/>
    <property type="match status" value="2"/>
</dbReference>
<keyword evidence="5 14" id="KW-0812">Transmembrane</keyword>
<feature type="active site" evidence="15">
    <location>
        <position position="83"/>
    </location>
</feature>
<evidence type="ECO:0000256" key="15">
    <source>
        <dbReference type="PIRSR" id="PIRSR006404-1"/>
    </source>
</evidence>
<proteinExistence type="inferred from homology"/>
<protein>
    <recommendedName>
        <fullName evidence="14">Zinc metalloprotease</fullName>
    </recommendedName>
</protein>
<keyword evidence="6 14" id="KW-0479">Metal-binding</keyword>
<evidence type="ECO:0000313" key="19">
    <source>
        <dbReference type="EMBL" id="GAP28723.1"/>
    </source>
</evidence>
<keyword evidence="7" id="KW-0677">Repeat</keyword>
<dbReference type="GO" id="GO:0006508">
    <property type="term" value="P:proteolysis"/>
    <property type="evidence" value="ECO:0007669"/>
    <property type="project" value="UniProtKB-KW"/>
</dbReference>
<dbReference type="PANTHER" id="PTHR39188:SF3">
    <property type="entry name" value="STAGE IV SPORULATION PROTEIN FB"/>
    <property type="match status" value="1"/>
</dbReference>
<dbReference type="CDD" id="cd06164">
    <property type="entry name" value="S2P-M50_SpoIVFB_CBS"/>
    <property type="match status" value="1"/>
</dbReference>
<feature type="transmembrane region" description="Helical" evidence="14">
    <location>
        <begin position="155"/>
        <end position="175"/>
    </location>
</feature>
<evidence type="ECO:0000256" key="13">
    <source>
        <dbReference type="ARBA" id="ARBA00023136"/>
    </source>
</evidence>
<dbReference type="RefSeq" id="WP_235263962.1">
    <property type="nucleotide sequence ID" value="NZ_AP028458.1"/>
</dbReference>
<evidence type="ECO:0000313" key="20">
    <source>
        <dbReference type="Proteomes" id="UP000037179"/>
    </source>
</evidence>
<dbReference type="Proteomes" id="UP000037179">
    <property type="component" value="Unassembled WGS sequence"/>
</dbReference>
<evidence type="ECO:0000256" key="14">
    <source>
        <dbReference type="PIRNR" id="PIRNR006404"/>
    </source>
</evidence>
<evidence type="ECO:0000259" key="18">
    <source>
        <dbReference type="PROSITE" id="PS51371"/>
    </source>
</evidence>
<keyword evidence="12 17" id="KW-0129">CBS domain</keyword>